<sequence>MSRRRYLSEPEIKELLAVTESTKNACRDKCMLMMCFIHGLRVSELINLKLSDIDNETARIQIARLKGGFSTVHPLQEQELAALLAWLKVRSGYLGAESPWLFLSLHGNRISRQQVFNIMRGYGDKAGLPVIVHPHMLRHACGYALAEKGIDTRLIQDYLGHRNIQHTVLYTASNAARFEKIIF</sequence>
<keyword evidence="4" id="KW-0805">Transcription regulation</keyword>
<dbReference type="NCBIfam" id="NF007370">
    <property type="entry name" value="PRK09870.1"/>
    <property type="match status" value="1"/>
</dbReference>
<dbReference type="InterPro" id="IPR013762">
    <property type="entry name" value="Integrase-like_cat_sf"/>
</dbReference>
<evidence type="ECO:0000313" key="8">
    <source>
        <dbReference type="EMBL" id="MBQ0604179.1"/>
    </source>
</evidence>
<keyword evidence="3" id="KW-0229">DNA integration</keyword>
<evidence type="ECO:0000256" key="5">
    <source>
        <dbReference type="ARBA" id="ARBA00023163"/>
    </source>
</evidence>
<dbReference type="GO" id="GO:0006310">
    <property type="term" value="P:DNA recombination"/>
    <property type="evidence" value="ECO:0007669"/>
    <property type="project" value="UniProtKB-KW"/>
</dbReference>
<evidence type="ECO:0000256" key="6">
    <source>
        <dbReference type="ARBA" id="ARBA00023172"/>
    </source>
</evidence>
<evidence type="ECO:0000256" key="2">
    <source>
        <dbReference type="ARBA" id="ARBA00022558"/>
    </source>
</evidence>
<gene>
    <name evidence="8" type="ORF">J7S78_30780</name>
</gene>
<keyword evidence="5" id="KW-0804">Transcription</keyword>
<keyword evidence="2" id="KW-1029">Fimbrium biogenesis</keyword>
<dbReference type="RefSeq" id="WP_016809918.1">
    <property type="nucleotide sequence ID" value="NZ_CABGTQ010000008.1"/>
</dbReference>
<proteinExistence type="inferred from homology"/>
<organism evidence="8 9">
    <name type="scientific">Klebsiella oxytoca</name>
    <dbReference type="NCBI Taxonomy" id="571"/>
    <lineage>
        <taxon>Bacteria</taxon>
        <taxon>Pseudomonadati</taxon>
        <taxon>Pseudomonadota</taxon>
        <taxon>Gammaproteobacteria</taxon>
        <taxon>Enterobacterales</taxon>
        <taxon>Enterobacteriaceae</taxon>
        <taxon>Klebsiella/Raoultella group</taxon>
        <taxon>Klebsiella</taxon>
    </lineage>
</organism>
<dbReference type="Proteomes" id="UP000673434">
    <property type="component" value="Unassembled WGS sequence"/>
</dbReference>
<accession>A0AAP2BP20</accession>
<evidence type="ECO:0000256" key="3">
    <source>
        <dbReference type="ARBA" id="ARBA00022908"/>
    </source>
</evidence>
<dbReference type="InterPro" id="IPR050090">
    <property type="entry name" value="Tyrosine_recombinase_XerCD"/>
</dbReference>
<dbReference type="Pfam" id="PF00589">
    <property type="entry name" value="Phage_integrase"/>
    <property type="match status" value="1"/>
</dbReference>
<comment type="similarity">
    <text evidence="1">Belongs to the 'phage' integrase family.</text>
</comment>
<name>A0AAP2BP20_KLEOX</name>
<dbReference type="PANTHER" id="PTHR30349">
    <property type="entry name" value="PHAGE INTEGRASE-RELATED"/>
    <property type="match status" value="1"/>
</dbReference>
<dbReference type="InterPro" id="IPR011010">
    <property type="entry name" value="DNA_brk_join_enz"/>
</dbReference>
<dbReference type="EMBL" id="JAGKON010000054">
    <property type="protein sequence ID" value="MBQ0604179.1"/>
    <property type="molecule type" value="Genomic_DNA"/>
</dbReference>
<dbReference type="PROSITE" id="PS51898">
    <property type="entry name" value="TYR_RECOMBINASE"/>
    <property type="match status" value="1"/>
</dbReference>
<reference evidence="8 9" key="1">
    <citation type="submission" date="2021-03" db="EMBL/GenBank/DDBJ databases">
        <authorList>
            <person name="Stanton E."/>
        </authorList>
    </citation>
    <scope>NUCLEOTIDE SEQUENCE [LARGE SCALE GENOMIC DNA]</scope>
    <source>
        <strain evidence="8 9">2020EL-00037</strain>
    </source>
</reference>
<evidence type="ECO:0000256" key="1">
    <source>
        <dbReference type="ARBA" id="ARBA00008857"/>
    </source>
</evidence>
<evidence type="ECO:0000259" key="7">
    <source>
        <dbReference type="PROSITE" id="PS51898"/>
    </source>
</evidence>
<evidence type="ECO:0000313" key="9">
    <source>
        <dbReference type="Proteomes" id="UP000673434"/>
    </source>
</evidence>
<dbReference type="GO" id="GO:0003677">
    <property type="term" value="F:DNA binding"/>
    <property type="evidence" value="ECO:0007669"/>
    <property type="project" value="InterPro"/>
</dbReference>
<keyword evidence="6" id="KW-0233">DNA recombination</keyword>
<dbReference type="Gene3D" id="1.10.443.10">
    <property type="entry name" value="Intergrase catalytic core"/>
    <property type="match status" value="1"/>
</dbReference>
<dbReference type="InterPro" id="IPR002104">
    <property type="entry name" value="Integrase_catalytic"/>
</dbReference>
<comment type="caution">
    <text evidence="8">The sequence shown here is derived from an EMBL/GenBank/DDBJ whole genome shotgun (WGS) entry which is preliminary data.</text>
</comment>
<keyword evidence="9" id="KW-1185">Reference proteome</keyword>
<dbReference type="GO" id="GO:0015074">
    <property type="term" value="P:DNA integration"/>
    <property type="evidence" value="ECO:0007669"/>
    <property type="project" value="UniProtKB-KW"/>
</dbReference>
<feature type="domain" description="Tyr recombinase" evidence="7">
    <location>
        <begin position="2"/>
        <end position="183"/>
    </location>
</feature>
<dbReference type="AlphaFoldDB" id="A0AAP2BP20"/>
<dbReference type="PANTHER" id="PTHR30349:SF62">
    <property type="entry name" value="TYPE 1 FIMBRIAE REGULATORY PROTEIN FIMB-RELATED"/>
    <property type="match status" value="1"/>
</dbReference>
<evidence type="ECO:0000256" key="4">
    <source>
        <dbReference type="ARBA" id="ARBA00023015"/>
    </source>
</evidence>
<protein>
    <submittedName>
        <fullName evidence="8">Tyrosine-type recombinase/integrase</fullName>
    </submittedName>
</protein>
<dbReference type="SUPFAM" id="SSF56349">
    <property type="entry name" value="DNA breaking-rejoining enzymes"/>
    <property type="match status" value="1"/>
</dbReference>